<evidence type="ECO:0000256" key="1">
    <source>
        <dbReference type="ARBA" id="ARBA00022723"/>
    </source>
</evidence>
<evidence type="ECO:0000256" key="2">
    <source>
        <dbReference type="ARBA" id="ARBA00022771"/>
    </source>
</evidence>
<dbReference type="EMBL" id="CP126211">
    <property type="protein sequence ID" value="WIA13663.1"/>
    <property type="molecule type" value="Genomic_DNA"/>
</dbReference>
<evidence type="ECO:0000256" key="3">
    <source>
        <dbReference type="ARBA" id="ARBA00022833"/>
    </source>
</evidence>
<name>A0ABY8TWX8_TETOB</name>
<dbReference type="InterPro" id="IPR057444">
    <property type="entry name" value="Znf-CCCH_AtC3H23-like"/>
</dbReference>
<keyword evidence="1 5" id="KW-0479">Metal-binding</keyword>
<evidence type="ECO:0000313" key="8">
    <source>
        <dbReference type="EMBL" id="WIA13663.1"/>
    </source>
</evidence>
<feature type="zinc finger region" description="C3H1-type" evidence="5">
    <location>
        <begin position="630"/>
        <end position="659"/>
    </location>
</feature>
<feature type="domain" description="C3H1-type" evidence="7">
    <location>
        <begin position="630"/>
        <end position="659"/>
    </location>
</feature>
<accession>A0ABY8TWX8</accession>
<feature type="chain" id="PRO_5047510009" description="C3H1-type domain-containing protein" evidence="6">
    <location>
        <begin position="22"/>
        <end position="671"/>
    </location>
</feature>
<keyword evidence="4" id="KW-0238">DNA-binding</keyword>
<evidence type="ECO:0000259" key="7">
    <source>
        <dbReference type="PROSITE" id="PS50103"/>
    </source>
</evidence>
<sequence length="671" mass="71096">MKASGAVAWILVAVLAASCSARKMRQPLAVQQDRPLVVNFADLKPTLASIWIPSITSSQQKLQVPISGLPGTPLQTDDMSRLTYTVTYKRRPAYLLQGSISVQANPTFAGTGYGAPAMQIDQPLITLNQAGRTEQLPGGKVRCSGFMVADNSAVNCQFSARIFSENLPPAGTAQAVIQIPGRGTLVQTPPMQYDFTSVLPPNARFASTSDSQSTQFLLDTMGKAPPAAVVTNYFEQGDSLVLPAGVAGTQPAANTILQDSQTFTYTALFKELPRELCGKTLQVMSTATIQSTSDGAQAPETATCTVDIELLGCDASFQSNPPANGGRVFMAAAGSVLCGRNICSPGERCIDDMCTAPGSTLCAGSMVCAPGTVCMEGAMCCPVGSSYCAGQCCGSGNTCNQGRCLPYGHVPCGGNVCNQDQTCQGNLCCSRGETACGSGCCNTAAGMQCMMGRCMPFGTQPCGTTTCPIGTVCGDPMRSLCCAAGTRACNGNCCGRDQVCNWQLNQCVAINSEAARQSFQGYRGDREDEYHRGQLYAAMNGGAAERFTTSTLSCSTAGCPHQLQAGSTAVTPQILLTATALAQLLTAIDEFATSYQKVVVCPKRQPHSWVDCPFAHIGEKAKRRDLRFFTYTPELCQDAKRNVECPRGDACGKSHHVYESWLHPQLYRTRM</sequence>
<dbReference type="Proteomes" id="UP001244341">
    <property type="component" value="Chromosome 4b"/>
</dbReference>
<reference evidence="8 9" key="1">
    <citation type="submission" date="2023-05" db="EMBL/GenBank/DDBJ databases">
        <title>A 100% complete, gapless, phased diploid assembly of the Scenedesmus obliquus UTEX 3031 genome.</title>
        <authorList>
            <person name="Biondi T.C."/>
            <person name="Hanschen E.R."/>
            <person name="Kwon T."/>
            <person name="Eng W."/>
            <person name="Kruse C.P.S."/>
            <person name="Koehler S.I."/>
            <person name="Kunde Y."/>
            <person name="Gleasner C.D."/>
            <person name="You Mak K.T."/>
            <person name="Polle J."/>
            <person name="Hovde B.T."/>
            <person name="Starkenburg S.R."/>
        </authorList>
    </citation>
    <scope>NUCLEOTIDE SEQUENCE [LARGE SCALE GENOMIC DNA]</scope>
    <source>
        <strain evidence="8 9">DOE0152z</strain>
    </source>
</reference>
<dbReference type="PANTHER" id="PTHR14493:SF50">
    <property type="entry name" value="RING FINGER PROTEIN UNKEMPT"/>
    <property type="match status" value="1"/>
</dbReference>
<proteinExistence type="predicted"/>
<keyword evidence="9" id="KW-1185">Reference proteome</keyword>
<dbReference type="Pfam" id="PF25512">
    <property type="entry name" value="zf-CCCH_AtC3H23"/>
    <property type="match status" value="1"/>
</dbReference>
<feature type="signal peptide" evidence="6">
    <location>
        <begin position="1"/>
        <end position="21"/>
    </location>
</feature>
<keyword evidence="3 5" id="KW-0862">Zinc</keyword>
<keyword evidence="2 5" id="KW-0863">Zinc-finger</keyword>
<evidence type="ECO:0000256" key="4">
    <source>
        <dbReference type="ARBA" id="ARBA00023125"/>
    </source>
</evidence>
<dbReference type="PROSITE" id="PS51257">
    <property type="entry name" value="PROKAR_LIPOPROTEIN"/>
    <property type="match status" value="1"/>
</dbReference>
<dbReference type="InterPro" id="IPR045234">
    <property type="entry name" value="Unkempt-like"/>
</dbReference>
<evidence type="ECO:0000313" key="9">
    <source>
        <dbReference type="Proteomes" id="UP001244341"/>
    </source>
</evidence>
<dbReference type="InterPro" id="IPR000571">
    <property type="entry name" value="Znf_CCCH"/>
</dbReference>
<evidence type="ECO:0000256" key="6">
    <source>
        <dbReference type="SAM" id="SignalP"/>
    </source>
</evidence>
<evidence type="ECO:0000256" key="5">
    <source>
        <dbReference type="PROSITE-ProRule" id="PRU00723"/>
    </source>
</evidence>
<dbReference type="PROSITE" id="PS50103">
    <property type="entry name" value="ZF_C3H1"/>
    <property type="match status" value="1"/>
</dbReference>
<keyword evidence="6" id="KW-0732">Signal</keyword>
<gene>
    <name evidence="8" type="ORF">OEZ85_007225</name>
</gene>
<dbReference type="PANTHER" id="PTHR14493">
    <property type="entry name" value="UNKEMPT FAMILY MEMBER"/>
    <property type="match status" value="1"/>
</dbReference>
<protein>
    <recommendedName>
        <fullName evidence="7">C3H1-type domain-containing protein</fullName>
    </recommendedName>
</protein>
<organism evidence="8 9">
    <name type="scientific">Tetradesmus obliquus</name>
    <name type="common">Green alga</name>
    <name type="synonym">Acutodesmus obliquus</name>
    <dbReference type="NCBI Taxonomy" id="3088"/>
    <lineage>
        <taxon>Eukaryota</taxon>
        <taxon>Viridiplantae</taxon>
        <taxon>Chlorophyta</taxon>
        <taxon>core chlorophytes</taxon>
        <taxon>Chlorophyceae</taxon>
        <taxon>CS clade</taxon>
        <taxon>Sphaeropleales</taxon>
        <taxon>Scenedesmaceae</taxon>
        <taxon>Tetradesmus</taxon>
    </lineage>
</organism>